<dbReference type="InterPro" id="IPR036291">
    <property type="entry name" value="NAD(P)-bd_dom_sf"/>
</dbReference>
<dbReference type="SUPFAM" id="SSF55347">
    <property type="entry name" value="Glyceraldehyde-3-phosphate dehydrogenase-like, C-terminal domain"/>
    <property type="match status" value="1"/>
</dbReference>
<dbReference type="GO" id="GO:0000166">
    <property type="term" value="F:nucleotide binding"/>
    <property type="evidence" value="ECO:0007669"/>
    <property type="project" value="InterPro"/>
</dbReference>
<gene>
    <name evidence="3" type="ORF">METZ01_LOCUS402858</name>
</gene>
<dbReference type="PANTHER" id="PTHR43249:SF1">
    <property type="entry name" value="D-GLUCOSIDE 3-DEHYDROGENASE"/>
    <property type="match status" value="1"/>
</dbReference>
<evidence type="ECO:0000313" key="3">
    <source>
        <dbReference type="EMBL" id="SVD50004.1"/>
    </source>
</evidence>
<dbReference type="InterPro" id="IPR052515">
    <property type="entry name" value="Gfo/Idh/MocA_Oxidoreductase"/>
</dbReference>
<dbReference type="Gene3D" id="3.40.50.720">
    <property type="entry name" value="NAD(P)-binding Rossmann-like Domain"/>
    <property type="match status" value="1"/>
</dbReference>
<dbReference type="Pfam" id="PF01408">
    <property type="entry name" value="GFO_IDH_MocA"/>
    <property type="match status" value="1"/>
</dbReference>
<name>A0A382VU86_9ZZZZ</name>
<dbReference type="InterPro" id="IPR055170">
    <property type="entry name" value="GFO_IDH_MocA-like_dom"/>
</dbReference>
<feature type="domain" description="GFO/IDH/MocA-like oxidoreductase" evidence="2">
    <location>
        <begin position="122"/>
        <end position="191"/>
    </location>
</feature>
<dbReference type="PANTHER" id="PTHR43249">
    <property type="entry name" value="UDP-N-ACETYL-2-AMINO-2-DEOXY-D-GLUCURONATE OXIDASE"/>
    <property type="match status" value="1"/>
</dbReference>
<feature type="domain" description="Gfo/Idh/MocA-like oxidoreductase N-terminal" evidence="1">
    <location>
        <begin position="18"/>
        <end position="96"/>
    </location>
</feature>
<evidence type="ECO:0008006" key="4">
    <source>
        <dbReference type="Google" id="ProtNLM"/>
    </source>
</evidence>
<evidence type="ECO:0000259" key="2">
    <source>
        <dbReference type="Pfam" id="PF22725"/>
    </source>
</evidence>
<dbReference type="SUPFAM" id="SSF51735">
    <property type="entry name" value="NAD(P)-binding Rossmann-fold domains"/>
    <property type="match status" value="1"/>
</dbReference>
<reference evidence="3" key="1">
    <citation type="submission" date="2018-05" db="EMBL/GenBank/DDBJ databases">
        <authorList>
            <person name="Lanie J.A."/>
            <person name="Ng W.-L."/>
            <person name="Kazmierczak K.M."/>
            <person name="Andrzejewski T.M."/>
            <person name="Davidsen T.M."/>
            <person name="Wayne K.J."/>
            <person name="Tettelin H."/>
            <person name="Glass J.I."/>
            <person name="Rusch D."/>
            <person name="Podicherti R."/>
            <person name="Tsui H.-C.T."/>
            <person name="Winkler M.E."/>
        </authorList>
    </citation>
    <scope>NUCLEOTIDE SEQUENCE</scope>
</reference>
<evidence type="ECO:0000259" key="1">
    <source>
        <dbReference type="Pfam" id="PF01408"/>
    </source>
</evidence>
<dbReference type="Gene3D" id="3.30.360.10">
    <property type="entry name" value="Dihydrodipicolinate Reductase, domain 2"/>
    <property type="match status" value="1"/>
</dbReference>
<accession>A0A382VU86</accession>
<dbReference type="AlphaFoldDB" id="A0A382VU86"/>
<proteinExistence type="predicted"/>
<dbReference type="InterPro" id="IPR000683">
    <property type="entry name" value="Gfo/Idh/MocA-like_OxRdtase_N"/>
</dbReference>
<sequence>MLKVSFIGFRRHAALLRNIFNQKKNIKIYKIFSKTKINNSKYIFCKSISELMDSDVIVIASPTDFHYEHILKLSNFKGYIFCEKPIVGSKLEINRLNKNNKLNISNFYTNFNFIFNKLNDLIKKIHLSKKFGKIIKINIHISHASALKKSWRKEWRLNTKSKLGPLETTGIHYIDMVRNLFGNIQLIDSYHFSQLKLREIDTSDVFFKSPEILFNFRFSYCESPRIYFFIIFKNGYAEYDGLK</sequence>
<protein>
    <recommendedName>
        <fullName evidence="4">Gfo/Idh/MocA-like oxidoreductase N-terminal domain-containing protein</fullName>
    </recommendedName>
</protein>
<dbReference type="EMBL" id="UINC01154618">
    <property type="protein sequence ID" value="SVD50004.1"/>
    <property type="molecule type" value="Genomic_DNA"/>
</dbReference>
<organism evidence="3">
    <name type="scientific">marine metagenome</name>
    <dbReference type="NCBI Taxonomy" id="408172"/>
    <lineage>
        <taxon>unclassified sequences</taxon>
        <taxon>metagenomes</taxon>
        <taxon>ecological metagenomes</taxon>
    </lineage>
</organism>
<feature type="non-terminal residue" evidence="3">
    <location>
        <position position="243"/>
    </location>
</feature>
<dbReference type="Pfam" id="PF22725">
    <property type="entry name" value="GFO_IDH_MocA_C3"/>
    <property type="match status" value="1"/>
</dbReference>